<dbReference type="SUPFAM" id="SSF55136">
    <property type="entry name" value="Probable bacterial effector-binding domain"/>
    <property type="match status" value="1"/>
</dbReference>
<dbReference type="InterPro" id="IPR010499">
    <property type="entry name" value="AraC_E-bd"/>
</dbReference>
<evidence type="ECO:0000259" key="4">
    <source>
        <dbReference type="PROSITE" id="PS01124"/>
    </source>
</evidence>
<dbReference type="InterPro" id="IPR011256">
    <property type="entry name" value="Reg_factor_effector_dom_sf"/>
</dbReference>
<dbReference type="PRINTS" id="PR00032">
    <property type="entry name" value="HTHARAC"/>
</dbReference>
<evidence type="ECO:0000313" key="6">
    <source>
        <dbReference type="Proteomes" id="UP001597493"/>
    </source>
</evidence>
<dbReference type="Pfam" id="PF12833">
    <property type="entry name" value="HTH_18"/>
    <property type="match status" value="1"/>
</dbReference>
<dbReference type="Gene3D" id="1.10.10.60">
    <property type="entry name" value="Homeodomain-like"/>
    <property type="match status" value="2"/>
</dbReference>
<organism evidence="5 6">
    <name type="scientific">Paenibacillus thailandensis</name>
    <dbReference type="NCBI Taxonomy" id="393250"/>
    <lineage>
        <taxon>Bacteria</taxon>
        <taxon>Bacillati</taxon>
        <taxon>Bacillota</taxon>
        <taxon>Bacilli</taxon>
        <taxon>Bacillales</taxon>
        <taxon>Paenibacillaceae</taxon>
        <taxon>Paenibacillus</taxon>
    </lineage>
</organism>
<dbReference type="Proteomes" id="UP001597493">
    <property type="component" value="Unassembled WGS sequence"/>
</dbReference>
<evidence type="ECO:0000256" key="2">
    <source>
        <dbReference type="ARBA" id="ARBA00023125"/>
    </source>
</evidence>
<dbReference type="Pfam" id="PF14526">
    <property type="entry name" value="Cass2"/>
    <property type="match status" value="1"/>
</dbReference>
<dbReference type="PANTHER" id="PTHR47504">
    <property type="entry name" value="RIGHT ORIGIN-BINDING PROTEIN"/>
    <property type="match status" value="1"/>
</dbReference>
<evidence type="ECO:0000256" key="1">
    <source>
        <dbReference type="ARBA" id="ARBA00023015"/>
    </source>
</evidence>
<dbReference type="Gene3D" id="3.20.80.10">
    <property type="entry name" value="Regulatory factor, effector binding domain"/>
    <property type="match status" value="1"/>
</dbReference>
<dbReference type="SMART" id="SM00342">
    <property type="entry name" value="HTH_ARAC"/>
    <property type="match status" value="1"/>
</dbReference>
<protein>
    <submittedName>
        <fullName evidence="5">GyrI-like domain-containing protein</fullName>
    </submittedName>
</protein>
<feature type="domain" description="HTH araC/xylS-type" evidence="4">
    <location>
        <begin position="8"/>
        <end position="106"/>
    </location>
</feature>
<keyword evidence="6" id="KW-1185">Reference proteome</keyword>
<dbReference type="SUPFAM" id="SSF46689">
    <property type="entry name" value="Homeodomain-like"/>
    <property type="match status" value="2"/>
</dbReference>
<evidence type="ECO:0000313" key="5">
    <source>
        <dbReference type="EMBL" id="MFD2659995.1"/>
    </source>
</evidence>
<dbReference type="InterPro" id="IPR050959">
    <property type="entry name" value="MarA-like"/>
</dbReference>
<keyword evidence="2" id="KW-0238">DNA-binding</keyword>
<dbReference type="InterPro" id="IPR018062">
    <property type="entry name" value="HTH_AraC-typ_CS"/>
</dbReference>
<evidence type="ECO:0000256" key="3">
    <source>
        <dbReference type="ARBA" id="ARBA00023163"/>
    </source>
</evidence>
<dbReference type="PROSITE" id="PS01124">
    <property type="entry name" value="HTH_ARAC_FAMILY_2"/>
    <property type="match status" value="1"/>
</dbReference>
<dbReference type="RefSeq" id="WP_379270666.1">
    <property type="nucleotide sequence ID" value="NZ_JBHUGT010000044.1"/>
</dbReference>
<dbReference type="InterPro" id="IPR029441">
    <property type="entry name" value="Cass2"/>
</dbReference>
<sequence>MDWLERMNGAIGYIEDHLLEEIDYAEAAKIACCSVHHFQRMFSFITEVPLSEYVRRRRLTLAAFDLQSAEAKVIDISLKYGYDSPEAFARAFQNLHGVTPSAVRQAQVRLKAYPRMAITLNIKGAIELNYRIERLESFSTVGFKERVHMDEAFEQIPGIWDNAHRNGRIDQLIKLLWEPEQRGPRGILGICADGGFGTKDGFDYYLAIASDTALPEGMERLNVPEGTWAVFETSEDMDVQGIWKRLYTEWLPTSGYELADIPGIECYHPPGHQPSAEVWIAVRKAGERKNG</sequence>
<name>A0ABW5QV75_9BACL</name>
<dbReference type="InterPro" id="IPR009057">
    <property type="entry name" value="Homeodomain-like_sf"/>
</dbReference>
<proteinExistence type="predicted"/>
<accession>A0ABW5QV75</accession>
<dbReference type="PANTHER" id="PTHR47504:SF5">
    <property type="entry name" value="RIGHT ORIGIN-BINDING PROTEIN"/>
    <property type="match status" value="1"/>
</dbReference>
<reference evidence="6" key="1">
    <citation type="journal article" date="2019" name="Int. J. Syst. Evol. Microbiol.">
        <title>The Global Catalogue of Microorganisms (GCM) 10K type strain sequencing project: providing services to taxonomists for standard genome sequencing and annotation.</title>
        <authorList>
            <consortium name="The Broad Institute Genomics Platform"/>
            <consortium name="The Broad Institute Genome Sequencing Center for Infectious Disease"/>
            <person name="Wu L."/>
            <person name="Ma J."/>
        </authorList>
    </citation>
    <scope>NUCLEOTIDE SEQUENCE [LARGE SCALE GENOMIC DNA]</scope>
    <source>
        <strain evidence="6">TISTR 1827</strain>
    </source>
</reference>
<dbReference type="EMBL" id="JBHUMY010000006">
    <property type="protein sequence ID" value="MFD2659995.1"/>
    <property type="molecule type" value="Genomic_DNA"/>
</dbReference>
<dbReference type="InterPro" id="IPR018060">
    <property type="entry name" value="HTH_AraC"/>
</dbReference>
<gene>
    <name evidence="5" type="ORF">ACFSW5_06900</name>
</gene>
<dbReference type="PROSITE" id="PS00041">
    <property type="entry name" value="HTH_ARAC_FAMILY_1"/>
    <property type="match status" value="1"/>
</dbReference>
<dbReference type="InterPro" id="IPR020449">
    <property type="entry name" value="Tscrpt_reg_AraC-type_HTH"/>
</dbReference>
<comment type="caution">
    <text evidence="5">The sequence shown here is derived from an EMBL/GenBank/DDBJ whole genome shotgun (WGS) entry which is preliminary data.</text>
</comment>
<dbReference type="SMART" id="SM00871">
    <property type="entry name" value="AraC_E_bind"/>
    <property type="match status" value="1"/>
</dbReference>
<keyword evidence="1" id="KW-0805">Transcription regulation</keyword>
<keyword evidence="3" id="KW-0804">Transcription</keyword>